<dbReference type="EMBL" id="JADWDJ010000017">
    <property type="protein sequence ID" value="KAG5267454.1"/>
    <property type="molecule type" value="Genomic_DNA"/>
</dbReference>
<feature type="signal peptide" evidence="11">
    <location>
        <begin position="1"/>
        <end position="21"/>
    </location>
</feature>
<feature type="transmembrane region" description="Helical" evidence="10">
    <location>
        <begin position="308"/>
        <end position="330"/>
    </location>
</feature>
<reference evidence="13 14" key="1">
    <citation type="submission" date="2020-10" db="EMBL/GenBank/DDBJ databases">
        <title>Chromosome-scale genome assembly of the Allis shad, Alosa alosa.</title>
        <authorList>
            <person name="Margot Z."/>
            <person name="Christophe K."/>
            <person name="Cabau C."/>
            <person name="Louis A."/>
            <person name="Berthelot C."/>
            <person name="Parey E."/>
            <person name="Roest Crollius H."/>
            <person name="Montfort J."/>
            <person name="Robinson-Rechavi M."/>
            <person name="Bucao C."/>
            <person name="Bouchez O."/>
            <person name="Gislard M."/>
            <person name="Lluch J."/>
            <person name="Milhes M."/>
            <person name="Lampietro C."/>
            <person name="Lopez Roques C."/>
            <person name="Donnadieu C."/>
            <person name="Braasch I."/>
            <person name="Desvignes T."/>
            <person name="Postlethwait J."/>
            <person name="Bobe J."/>
            <person name="Guiguen Y."/>
        </authorList>
    </citation>
    <scope>NUCLEOTIDE SEQUENCE [LARGE SCALE GENOMIC DNA]</scope>
    <source>
        <strain evidence="13">M-15738</strain>
        <tissue evidence="13">Blood</tissue>
    </source>
</reference>
<evidence type="ECO:0000256" key="9">
    <source>
        <dbReference type="SAM" id="MobiDB-lite"/>
    </source>
</evidence>
<keyword evidence="4 11" id="KW-0732">Signal</keyword>
<accession>A0AAV6FX66</accession>
<protein>
    <recommendedName>
        <fullName evidence="12">SEFIR domain-containing protein</fullName>
    </recommendedName>
</protein>
<feature type="region of interest" description="Disordered" evidence="9">
    <location>
        <begin position="830"/>
        <end position="858"/>
    </location>
</feature>
<dbReference type="Pfam" id="PF08357">
    <property type="entry name" value="SEFIR"/>
    <property type="match status" value="1"/>
</dbReference>
<dbReference type="InterPro" id="IPR038683">
    <property type="entry name" value="IL17RA/B_FnIII-like_1_sf"/>
</dbReference>
<evidence type="ECO:0000313" key="14">
    <source>
        <dbReference type="Proteomes" id="UP000823561"/>
    </source>
</evidence>
<dbReference type="Gene3D" id="2.60.40.2160">
    <property type="entry name" value="Interleukin-17 receptor A/B, fibronectin-III-like domain 1"/>
    <property type="match status" value="1"/>
</dbReference>
<keyword evidence="3 10" id="KW-0812">Transmembrane</keyword>
<proteinExistence type="predicted"/>
<dbReference type="InterPro" id="IPR013568">
    <property type="entry name" value="SEFIR_dom"/>
</dbReference>
<dbReference type="GO" id="GO:0030368">
    <property type="term" value="F:interleukin-17 receptor activity"/>
    <property type="evidence" value="ECO:0007669"/>
    <property type="project" value="InterPro"/>
</dbReference>
<evidence type="ECO:0000256" key="5">
    <source>
        <dbReference type="ARBA" id="ARBA00022989"/>
    </source>
</evidence>
<keyword evidence="7" id="KW-0675">Receptor</keyword>
<evidence type="ECO:0000313" key="13">
    <source>
        <dbReference type="EMBL" id="KAG5267454.1"/>
    </source>
</evidence>
<evidence type="ECO:0000256" key="11">
    <source>
        <dbReference type="SAM" id="SignalP"/>
    </source>
</evidence>
<keyword evidence="8" id="KW-0325">Glycoprotein</keyword>
<feature type="domain" description="SEFIR" evidence="12">
    <location>
        <begin position="354"/>
        <end position="506"/>
    </location>
</feature>
<evidence type="ECO:0000256" key="6">
    <source>
        <dbReference type="ARBA" id="ARBA00023136"/>
    </source>
</evidence>
<organism evidence="13 14">
    <name type="scientific">Alosa alosa</name>
    <name type="common">allis shad</name>
    <dbReference type="NCBI Taxonomy" id="278164"/>
    <lineage>
        <taxon>Eukaryota</taxon>
        <taxon>Metazoa</taxon>
        <taxon>Chordata</taxon>
        <taxon>Craniata</taxon>
        <taxon>Vertebrata</taxon>
        <taxon>Euteleostomi</taxon>
        <taxon>Actinopterygii</taxon>
        <taxon>Neopterygii</taxon>
        <taxon>Teleostei</taxon>
        <taxon>Clupei</taxon>
        <taxon>Clupeiformes</taxon>
        <taxon>Clupeoidei</taxon>
        <taxon>Clupeidae</taxon>
        <taxon>Alosa</taxon>
    </lineage>
</organism>
<keyword evidence="5 10" id="KW-1133">Transmembrane helix</keyword>
<evidence type="ECO:0000256" key="7">
    <source>
        <dbReference type="ARBA" id="ARBA00023170"/>
    </source>
</evidence>
<dbReference type="Gene3D" id="2.60.40.2150">
    <property type="entry name" value="Interleukin-17 receptor A/B, fibronectin-III-like domain 2"/>
    <property type="match status" value="1"/>
</dbReference>
<evidence type="ECO:0000256" key="3">
    <source>
        <dbReference type="ARBA" id="ARBA00022692"/>
    </source>
</evidence>
<feature type="region of interest" description="Disordered" evidence="9">
    <location>
        <begin position="779"/>
        <end position="807"/>
    </location>
</feature>
<comment type="caution">
    <text evidence="13">The sequence shown here is derived from an EMBL/GenBank/DDBJ whole genome shotgun (WGS) entry which is preliminary data.</text>
</comment>
<dbReference type="Gene3D" id="3.40.50.11530">
    <property type="match status" value="1"/>
</dbReference>
<keyword evidence="14" id="KW-1185">Reference proteome</keyword>
<name>A0AAV6FX66_9TELE</name>
<dbReference type="GO" id="GO:0005886">
    <property type="term" value="C:plasma membrane"/>
    <property type="evidence" value="ECO:0007669"/>
    <property type="project" value="UniProtKB-SubCell"/>
</dbReference>
<comment type="subcellular location">
    <subcellularLocation>
        <location evidence="1">Cell membrane</location>
        <topology evidence="1">Single-pass type I membrane protein</topology>
    </subcellularLocation>
</comment>
<dbReference type="InterPro" id="IPR032356">
    <property type="entry name" value="IL17R_A/B_N"/>
</dbReference>
<dbReference type="PROSITE" id="PS51534">
    <property type="entry name" value="SEFIR"/>
    <property type="match status" value="1"/>
</dbReference>
<evidence type="ECO:0000256" key="8">
    <source>
        <dbReference type="ARBA" id="ARBA00023180"/>
    </source>
</evidence>
<sequence length="858" mass="95658">MVSISVSLGSVLLTLISGISGLRILNQSSLNCTQPELRCRVLQNNCLDDGWLKERRFTPGSPRDLEVSVNVSKDENGDLHPVLVAHWKANDDGSLRFLKGTKLDVLHVGENYHFCLKYIFLDKFPEMRNSNHELWSFSTDQVILQPEQEYLVTVHNLPLPNLGHTHYYIQKRFHVAGCTDKTIRKTKTCVDSGSLWQPNITWRVSEGPSTPGALTVSFNTAKLADNYSVTLKCQKDSVTQDLKKNNATSLNAVYDLGRFHLTCCNFDFQIQPFFPSCANDCVRIKKNIIICTEPPTVPPKVYSNPATFIGIIAGLLFICSIACCSAWVFLRCRKSQKGKVLPLPTITEPLKPAPRTVLIIYSQDHRLYTNIVLKLCAFLRAKCATDVVMDQLDSAWLGTVGRLPWLEQQRRRIDKVLILCSRGVRAKWDAMCGQPAVTLMEDLRSPTDDMTTAALNLMLPDLQRAASLGKYLVAYFDEVSSERDVPSVFGLGVKYRLMKQFEEFFFRIQDMEKYQPNRVNTIEGIASDDYFNCPSGQELRQAIEAFRAYQLDNPDWFQKECVSSEQEAIDEREPLIDTSLIPPILKCEPLLNTGPPILLQEVNARPSDHPAQCVHQLTPEINHSAVGASVQELDLRNLPGNQPLVHLSHPEAQPRAVEDASHLVSQNEPHLREKPVLQEACVQVEPLRNEEVLPSVSASYNKPSLQALQQLLALQQVLTPLDVPVPSVLRAQPAPQPLLRGSPSQPMEMAEEDNVVYAEEEAEEVEVAENLVVRDESLVVAGTEEDSGKRQSRGSDQGYGSRETPIIDAPPASSLMALAALQQSLFMASPRTSGFGSETAPGTDEPQYSPSGDCVFRS</sequence>
<dbReference type="FunFam" id="3.40.50.11530:FF:000002">
    <property type="entry name" value="Interleukin 17 receptor A"/>
    <property type="match status" value="1"/>
</dbReference>
<dbReference type="AlphaFoldDB" id="A0AAV6FX66"/>
<evidence type="ECO:0000259" key="12">
    <source>
        <dbReference type="PROSITE" id="PS51534"/>
    </source>
</evidence>
<dbReference type="InterPro" id="IPR039465">
    <property type="entry name" value="IL-17_rcpt-like"/>
</dbReference>
<evidence type="ECO:0000256" key="10">
    <source>
        <dbReference type="SAM" id="Phobius"/>
    </source>
</evidence>
<gene>
    <name evidence="13" type="ORF">AALO_G00221900</name>
</gene>
<feature type="chain" id="PRO_5043394806" description="SEFIR domain-containing protein" evidence="11">
    <location>
        <begin position="22"/>
        <end position="858"/>
    </location>
</feature>
<keyword evidence="2" id="KW-1003">Cell membrane</keyword>
<dbReference type="Proteomes" id="UP000823561">
    <property type="component" value="Chromosome 17"/>
</dbReference>
<dbReference type="Pfam" id="PF16556">
    <property type="entry name" value="IL17R_fnIII_D1"/>
    <property type="match status" value="1"/>
</dbReference>
<dbReference type="Pfam" id="PF16578">
    <property type="entry name" value="IL17R_fnIII_D2"/>
    <property type="match status" value="1"/>
</dbReference>
<dbReference type="PANTHER" id="PTHR15583">
    <property type="entry name" value="INTERLEUKIN-17 RECEPTOR"/>
    <property type="match status" value="1"/>
</dbReference>
<evidence type="ECO:0000256" key="1">
    <source>
        <dbReference type="ARBA" id="ARBA00004251"/>
    </source>
</evidence>
<keyword evidence="6 10" id="KW-0472">Membrane</keyword>
<dbReference type="PANTHER" id="PTHR15583:SF13">
    <property type="entry name" value="INTERLEUKIN-17 RECEPTOR A"/>
    <property type="match status" value="1"/>
</dbReference>
<dbReference type="InterPro" id="IPR043046">
    <property type="entry name" value="IL17RA/B_FnIII-like_2_sf"/>
</dbReference>
<evidence type="ECO:0000256" key="2">
    <source>
        <dbReference type="ARBA" id="ARBA00022475"/>
    </source>
</evidence>
<evidence type="ECO:0000256" key="4">
    <source>
        <dbReference type="ARBA" id="ARBA00022729"/>
    </source>
</evidence>